<evidence type="ECO:0000256" key="8">
    <source>
        <dbReference type="SAM" id="MobiDB-lite"/>
    </source>
</evidence>
<dbReference type="OrthoDB" id="549010at2759"/>
<feature type="region of interest" description="Disordered" evidence="8">
    <location>
        <begin position="2348"/>
        <end position="2384"/>
    </location>
</feature>
<feature type="transmembrane region" description="Helical" evidence="9">
    <location>
        <begin position="2631"/>
        <end position="2656"/>
    </location>
</feature>
<keyword evidence="11" id="KW-1185">Reference proteome</keyword>
<feature type="transmembrane region" description="Helical" evidence="9">
    <location>
        <begin position="2260"/>
        <end position="2287"/>
    </location>
</feature>
<evidence type="ECO:0000256" key="4">
    <source>
        <dbReference type="ARBA" id="ARBA00022525"/>
    </source>
</evidence>
<feature type="transmembrane region" description="Helical" evidence="9">
    <location>
        <begin position="2741"/>
        <end position="2762"/>
    </location>
</feature>
<evidence type="ECO:0000256" key="5">
    <source>
        <dbReference type="ARBA" id="ARBA00022729"/>
    </source>
</evidence>
<feature type="compositionally biased region" description="Basic and acidic residues" evidence="8">
    <location>
        <begin position="2368"/>
        <end position="2377"/>
    </location>
</feature>
<evidence type="ECO:0000256" key="9">
    <source>
        <dbReference type="SAM" id="Phobius"/>
    </source>
</evidence>
<gene>
    <name evidence="10" type="ORF">HXX76_013956</name>
</gene>
<feature type="compositionally biased region" description="Low complexity" evidence="8">
    <location>
        <begin position="47"/>
        <end position="61"/>
    </location>
</feature>
<keyword evidence="4" id="KW-0964">Secreted</keyword>
<dbReference type="Proteomes" id="UP000650467">
    <property type="component" value="Unassembled WGS sequence"/>
</dbReference>
<feature type="compositionally biased region" description="Low complexity" evidence="8">
    <location>
        <begin position="610"/>
        <end position="619"/>
    </location>
</feature>
<dbReference type="InterPro" id="IPR006626">
    <property type="entry name" value="PbH1"/>
</dbReference>
<proteinExistence type="predicted"/>
<feature type="region of interest" description="Disordered" evidence="8">
    <location>
        <begin position="1225"/>
        <end position="1247"/>
    </location>
</feature>
<feature type="transmembrane region" description="Helical" evidence="9">
    <location>
        <begin position="2299"/>
        <end position="2324"/>
    </location>
</feature>
<accession>A0A835SQZ7</accession>
<dbReference type="GO" id="GO:0005576">
    <property type="term" value="C:extracellular region"/>
    <property type="evidence" value="ECO:0007669"/>
    <property type="project" value="UniProtKB-SubCell"/>
</dbReference>
<feature type="compositionally biased region" description="Gly residues" evidence="8">
    <location>
        <begin position="62"/>
        <end position="76"/>
    </location>
</feature>
<feature type="compositionally biased region" description="Low complexity" evidence="8">
    <location>
        <begin position="1231"/>
        <end position="1241"/>
    </location>
</feature>
<evidence type="ECO:0000256" key="1">
    <source>
        <dbReference type="ARBA" id="ARBA00004196"/>
    </source>
</evidence>
<keyword evidence="5" id="KW-0732">Signal</keyword>
<dbReference type="PANTHER" id="PTHR11319:SF35">
    <property type="entry name" value="OUTER MEMBRANE PROTEIN PMPC-RELATED"/>
    <property type="match status" value="1"/>
</dbReference>
<dbReference type="SMART" id="SM00710">
    <property type="entry name" value="PbH1"/>
    <property type="match status" value="14"/>
</dbReference>
<evidence type="ECO:0000313" key="11">
    <source>
        <dbReference type="Proteomes" id="UP000650467"/>
    </source>
</evidence>
<keyword evidence="9" id="KW-0812">Transmembrane</keyword>
<feature type="transmembrane region" description="Helical" evidence="9">
    <location>
        <begin position="2684"/>
        <end position="2703"/>
    </location>
</feature>
<dbReference type="SUPFAM" id="SSF51126">
    <property type="entry name" value="Pectin lyase-like"/>
    <property type="match status" value="3"/>
</dbReference>
<evidence type="ECO:0008006" key="12">
    <source>
        <dbReference type="Google" id="ProtNLM"/>
    </source>
</evidence>
<feature type="region of interest" description="Disordered" evidence="8">
    <location>
        <begin position="1712"/>
        <end position="1732"/>
    </location>
</feature>
<evidence type="ECO:0000256" key="3">
    <source>
        <dbReference type="ARBA" id="ARBA00004613"/>
    </source>
</evidence>
<organism evidence="10 11">
    <name type="scientific">Chlamydomonas incerta</name>
    <dbReference type="NCBI Taxonomy" id="51695"/>
    <lineage>
        <taxon>Eukaryota</taxon>
        <taxon>Viridiplantae</taxon>
        <taxon>Chlorophyta</taxon>
        <taxon>core chlorophytes</taxon>
        <taxon>Chlorophyceae</taxon>
        <taxon>CS clade</taxon>
        <taxon>Chlamydomonadales</taxon>
        <taxon>Chlamydomonadaceae</taxon>
        <taxon>Chlamydomonas</taxon>
    </lineage>
</organism>
<keyword evidence="9" id="KW-1133">Transmembrane helix</keyword>
<dbReference type="PANTHER" id="PTHR11319">
    <property type="entry name" value="G PROTEIN-COUPLED RECEPTOR-RELATED"/>
    <property type="match status" value="1"/>
</dbReference>
<feature type="region of interest" description="Disordered" evidence="8">
    <location>
        <begin position="2846"/>
        <end position="2867"/>
    </location>
</feature>
<comment type="subcellular location">
    <subcellularLocation>
        <location evidence="1">Cell envelope</location>
    </subcellularLocation>
    <subcellularLocation>
        <location evidence="2">Cell outer membrane</location>
    </subcellularLocation>
    <subcellularLocation>
        <location evidence="3">Secreted</location>
    </subcellularLocation>
</comment>
<evidence type="ECO:0000256" key="7">
    <source>
        <dbReference type="ARBA" id="ARBA00023237"/>
    </source>
</evidence>
<feature type="region of interest" description="Disordered" evidence="8">
    <location>
        <begin position="2497"/>
        <end position="2519"/>
    </location>
</feature>
<protein>
    <recommendedName>
        <fullName evidence="12">Polymorphic outer membrane protein</fullName>
    </recommendedName>
</protein>
<dbReference type="EMBL" id="JAEHOC010000058">
    <property type="protein sequence ID" value="KAG2425205.1"/>
    <property type="molecule type" value="Genomic_DNA"/>
</dbReference>
<feature type="region of interest" description="Disordered" evidence="8">
    <location>
        <begin position="47"/>
        <end position="115"/>
    </location>
</feature>
<dbReference type="Pfam" id="PF02415">
    <property type="entry name" value="Chlam_PMP"/>
    <property type="match status" value="2"/>
</dbReference>
<comment type="caution">
    <text evidence="10">The sequence shown here is derived from an EMBL/GenBank/DDBJ whole genome shotgun (WGS) entry which is preliminary data.</text>
</comment>
<feature type="compositionally biased region" description="Low complexity" evidence="8">
    <location>
        <begin position="1718"/>
        <end position="1732"/>
    </location>
</feature>
<feature type="transmembrane region" description="Helical" evidence="9">
    <location>
        <begin position="2195"/>
        <end position="2218"/>
    </location>
</feature>
<keyword evidence="7" id="KW-0998">Cell outer membrane</keyword>
<dbReference type="InterPro" id="IPR011050">
    <property type="entry name" value="Pectin_lyase_fold/virulence"/>
</dbReference>
<name>A0A835SQZ7_CHLIN</name>
<feature type="transmembrane region" description="Helical" evidence="9">
    <location>
        <begin position="2709"/>
        <end position="2729"/>
    </location>
</feature>
<reference evidence="10" key="1">
    <citation type="journal article" date="2020" name="bioRxiv">
        <title>Comparative genomics of Chlamydomonas.</title>
        <authorList>
            <person name="Craig R.J."/>
            <person name="Hasan A.R."/>
            <person name="Ness R.W."/>
            <person name="Keightley P.D."/>
        </authorList>
    </citation>
    <scope>NUCLEOTIDE SEQUENCE</scope>
    <source>
        <strain evidence="10">SAG 7.73</strain>
    </source>
</reference>
<evidence type="ECO:0000256" key="6">
    <source>
        <dbReference type="ARBA" id="ARBA00023136"/>
    </source>
</evidence>
<dbReference type="InterPro" id="IPR003368">
    <property type="entry name" value="POMP_repeat"/>
</dbReference>
<evidence type="ECO:0000256" key="2">
    <source>
        <dbReference type="ARBA" id="ARBA00004442"/>
    </source>
</evidence>
<feature type="compositionally biased region" description="Polar residues" evidence="8">
    <location>
        <begin position="94"/>
        <end position="108"/>
    </location>
</feature>
<sequence length="2867" mass="287850">MSDVHVSNWVPPPLAAAEDSSEPPLAAVHVVGGKLVVEGCSWEGLGLAASSDSSSTSSSTSGGSGGADESGSGSGAGNSPPSYPSLPHDEEGGTASNTPPAEQESLQPAGSAGTSGAAVGISATSSAVSALYVAGAETVTLRRCTFANISSSNAGITTATASTAAAVRMTVAGAAAGGSFITVEGCEWRDVSATAAALLVDGAGSLTISTSAFKRCSPGGAMHVSGVADVAMRAVVFAQNSASLEGVSGGGALRLSSCPSVALAGCTFTANDAAGAGGAVLMSQGTALRITGGVFENNSAAGGPGGAAAALMTSGAEDGFVGGACSLTLLGVMLRGNTAAGASELAGGGAVYMPGGGSVFLANDTELWANTAAEGPGGAVACGQGTTLAMHNCTLVANSARVASGGAVWADARSSVTLRSSRLLNNSAALDGGAVAVSRALLRLASCALVGNTAEGGSGGAVSVDNCANCGESPGALEVVGPARILGCEVAQNGAAQWGGGIHYVGGRATMCARAPCANVSTLQVRRDPASSLSPSGIAYTRLADNVAGAGGGALYARFAQTVLDNALVERNRAPSGGALFLDGGAVLGSLAYSGYMANVTFRGNGCGAGQQQEQQPDGSSGGGGASSSSAQQAGGALYATRADGGLPWQLVLNTSSFEDNACSHGGAVAIVGDLALLSVTWTNFSRNSARGGGGARGGAFLLTSGAASTPQPTGAAPPRAQFMDSGFVSNNAVLTGGAIEVSGTWMLLSSRSNFSSNAAGVGGGAVMVSGCTSRSSLLATTAGIPKENARFLSGVFQSNTASRGGALRVDGCNVTVYESRFVGNSATDTGGAILAANANLGTLTGLQVVGTAFQSNRAALSGGAVAVTSQGVSATNCSFSENIASNLGGAIYAYEASPQALRKLPARQNGTAFSADERTLLQDQELVWQAGAFFAQVSIQATLFDRNTAVDEGGALALEQVSFTSTGNTYLGNSAGDGLQTSVTSDSGGAVYASACIGYATFDHDALSGNFANGGHGGALLLTGCPAVVLESRLDNNTAAGGSGGAIHSVSIQRNTGSNDSSTPVAAYTGAGSNSSVAVAIAGQSQFLSIAYSSLTGNAADDAGGAVFTSGVAVQLIGSQCSANRAGGRGGALAATLTPLVDVADSSFTENQAAGEGGAVSCTGTALALLRGCVFQQNTAGGQGGGAVAADSARCLLSMGSQYAGNRAELGDGGAVWLQGLGASGRRGRSSTGQGRGSSSNNDQDTWCSDQLRAVVLPPESASSSNNSTRRRLGAAAAAAGAPFQRLESQGSAVLTELGGAAAGLLLPAAAGGAGVAQSAPPAPLAALFVNDTLSGNAALRSGGAVLVAAAGARARLLLDAVRVLDNLASSSAGGGVAVAQELTDVAMQLEVFVASSRLHNNAAVSGAGGAVRVQAASRHQQVAILNTTLTANTAAEGGAVAVAGNVSLLVGAGSRLAGNAATGGLTSGGGGGILAKDCNEVTVDDAAFLNNSAPGGSGGAALFSGCGAVAVQGAVVSGNAALHGGGLAVSGARTVEAGAPGFVLRPASGVLVPQPAAGALAPLIIRQAPGAIALVLNSSFTNNTAIQAAEGVGGALLISGRAAALLSQTSFERNRASLHGGGIAIQSTCEARSASNLPHQLLAAALPEPTAFPSAQRAWARTLATLQQQTRVPECWQTVADRLSFYGNQVQGVGGSVYVERRELLSLACDDSGNSQQQGQQQPGPPATAASTAVASSGAAAIDNNVSDAAFAERLASGSTAPLILGTESLQRCYQLPAAAGGADAAGIGAIGALTASDATEGYGDFVGLPVSGLRVNSIQALDTSATGAAAESSQGTLDEAHAPQFTSSARTLLDPRTGVTFTERRYTLTASSSLPLHLSIDLLDGLEQVARTREPAAHDGNGSATAAPLLVVRAALYAASSSTADVVEPPCGAQLVGTAGALARNGTASLQGLRLRAMKSDNYTLALTLSAGGGSAALPVAPSPVIIALTVPPCRLGEVPRDGGYLCEPCDPLSFSLWQDTQPLAACAYANATDITCAPCPDAAECPGGAVLFPSAGAWHSAANSTHVAACPTDSACRAGDEDAQTVLLNCQQWWYSRPLGFNYSAFAASVLANDSRAFPLAPGALPDGGYNYSDPALCVLWGLPPDHPAAYMQKQCSPGYSGTLCGVCVLRDGMRTTNNANLQCKACAPLVVARVVFTLAVLSSIGMCVFTCFVTYFDDYTEEEDIAAGDMLGVILRHLQYFYMLSRLDLNWPTSVTAVGAVFGAVTGAIRIGAASATCILPYHPSPEQQARAEVATELLVPAVSLAAALAVWTVRYFVWNARTINGFHQKDLRTVEEAHEARQRGGMAALARSDPASSYEWGGHGEGDDGGRADTQARPSPVRALGPQLDDAALEAVVAVEAAAVVEAAPAAEAADEQCVLAAPASPVAHPAAANTIGSPASADAAAFASVAIGMLPAREEPDAVTATFTLRKPKAAATTAGQQLRRNNSSGLRLFTGGSEGGRSGRSSQGGLLEGRLSTPRSLAAGAAWLKGFFTLDGDRQQARWVSLINVDNTLGLAHQLWLVAVITTGVLFPAWAQASLQIFSCYKVDPGTGPWPETQLATWGQGYWTRNMNQRCYAGEHSAVWVPVGITAVVAVCVGIPAMSFAAIFAHRHNLESVHVVQTYGFIYRRYNPNRHYWQVVTQLQTLLIVVVEVFGQSLSTVSQAVLQQVVLVLAMTLNSWFQPTKLKELADIEFLSFAVLTLTTSLGMLCIQQSNPEGSLSAAAVGAVGVLVLLLNAGLVTYLSWFTLMHTRDNVTRAMNRVRQRAQTVRSLLSRSLSGIQDRVRKSSTRAVDLVRRVNGGSPRRRQEAQQAQQREEQA</sequence>
<evidence type="ECO:0000313" key="10">
    <source>
        <dbReference type="EMBL" id="KAG2425205.1"/>
    </source>
</evidence>
<feature type="transmembrane region" description="Helical" evidence="9">
    <location>
        <begin position="2768"/>
        <end position="2791"/>
    </location>
</feature>
<keyword evidence="6 9" id="KW-0472">Membrane</keyword>
<feature type="region of interest" description="Disordered" evidence="8">
    <location>
        <begin position="607"/>
        <end position="631"/>
    </location>
</feature>